<feature type="region of interest" description="Disordered" evidence="1">
    <location>
        <begin position="1"/>
        <end position="53"/>
    </location>
</feature>
<dbReference type="EMBL" id="BAABJR010000005">
    <property type="protein sequence ID" value="GAA5207340.1"/>
    <property type="molecule type" value="Genomic_DNA"/>
</dbReference>
<evidence type="ECO:0000313" key="3">
    <source>
        <dbReference type="EMBL" id="GAA5207340.1"/>
    </source>
</evidence>
<feature type="transmembrane region" description="Helical" evidence="2">
    <location>
        <begin position="170"/>
        <end position="192"/>
    </location>
</feature>
<accession>A0ABP9T220</accession>
<keyword evidence="2" id="KW-0812">Transmembrane</keyword>
<gene>
    <name evidence="3" type="ORF">GCM10023323_22450</name>
</gene>
<dbReference type="InterPro" id="IPR036259">
    <property type="entry name" value="MFS_trans_sf"/>
</dbReference>
<protein>
    <submittedName>
        <fullName evidence="3">DUF6328 family protein</fullName>
    </submittedName>
</protein>
<dbReference type="InterPro" id="IPR046291">
    <property type="entry name" value="DUF6328"/>
</dbReference>
<keyword evidence="2" id="KW-1133">Transmembrane helix</keyword>
<evidence type="ECO:0000313" key="4">
    <source>
        <dbReference type="Proteomes" id="UP001499878"/>
    </source>
</evidence>
<keyword evidence="4" id="KW-1185">Reference proteome</keyword>
<sequence>MHGFNGHTNVPLREGKTNMTTEPITWPKARPGGCGACEGHGPESPDEAPETPRERVNRRWNEIMQETRVAQTGVQILFGFLLSVAFTPLFHDLGTFEHAAYVITVVSGAAATACLIAPVSIHRFLSGQRMKDEMVEVAHRLMLCGMLLMAVTIGCTLLLILHVVVPGLMAKLLVGGVMAWFALSWYALPLWLRYRSARRAARGD</sequence>
<name>A0ABP9T220_9ACTN</name>
<feature type="transmembrane region" description="Helical" evidence="2">
    <location>
        <begin position="69"/>
        <end position="87"/>
    </location>
</feature>
<comment type="caution">
    <text evidence="3">The sequence shown here is derived from an EMBL/GenBank/DDBJ whole genome shotgun (WGS) entry which is preliminary data.</text>
</comment>
<reference evidence="4" key="1">
    <citation type="journal article" date="2019" name="Int. J. Syst. Evol. Microbiol.">
        <title>The Global Catalogue of Microorganisms (GCM) 10K type strain sequencing project: providing services to taxonomists for standard genome sequencing and annotation.</title>
        <authorList>
            <consortium name="The Broad Institute Genomics Platform"/>
            <consortium name="The Broad Institute Genome Sequencing Center for Infectious Disease"/>
            <person name="Wu L."/>
            <person name="Ma J."/>
        </authorList>
    </citation>
    <scope>NUCLEOTIDE SEQUENCE [LARGE SCALE GENOMIC DNA]</scope>
    <source>
        <strain evidence="4">JCM 18306</strain>
    </source>
</reference>
<keyword evidence="2" id="KW-0472">Membrane</keyword>
<organism evidence="3 4">
    <name type="scientific">Streptomyces thinghirensis</name>
    <dbReference type="NCBI Taxonomy" id="551547"/>
    <lineage>
        <taxon>Bacteria</taxon>
        <taxon>Bacillati</taxon>
        <taxon>Actinomycetota</taxon>
        <taxon>Actinomycetes</taxon>
        <taxon>Kitasatosporales</taxon>
        <taxon>Streptomycetaceae</taxon>
        <taxon>Streptomyces</taxon>
    </lineage>
</organism>
<feature type="transmembrane region" description="Helical" evidence="2">
    <location>
        <begin position="141"/>
        <end position="164"/>
    </location>
</feature>
<dbReference type="SUPFAM" id="SSF103473">
    <property type="entry name" value="MFS general substrate transporter"/>
    <property type="match status" value="1"/>
</dbReference>
<evidence type="ECO:0000256" key="2">
    <source>
        <dbReference type="SAM" id="Phobius"/>
    </source>
</evidence>
<dbReference type="Pfam" id="PF19853">
    <property type="entry name" value="DUF6328"/>
    <property type="match status" value="1"/>
</dbReference>
<proteinExistence type="predicted"/>
<dbReference type="Proteomes" id="UP001499878">
    <property type="component" value="Unassembled WGS sequence"/>
</dbReference>
<feature type="transmembrane region" description="Helical" evidence="2">
    <location>
        <begin position="99"/>
        <end position="121"/>
    </location>
</feature>
<evidence type="ECO:0000256" key="1">
    <source>
        <dbReference type="SAM" id="MobiDB-lite"/>
    </source>
</evidence>